<protein>
    <submittedName>
        <fullName evidence="1">Uncharacterized protein</fullName>
    </submittedName>
</protein>
<accession>A0A1F4TLE2</accession>
<evidence type="ECO:0000313" key="1">
    <source>
        <dbReference type="EMBL" id="OGC33532.1"/>
    </source>
</evidence>
<name>A0A1F4TLE2_UNCSA</name>
<sequence length="489" mass="55820">MNIQTYESSMPVDVFGPAEHPTVYREKIDGYVESLLSGSEKQWVPEFHCEMYVVEVDEMVRVLGNQGVPPVATYDYIERDGFRRDVYFASAKARWDVNSRDEFPDTDRGFGGSVYALNDKAQYDTLAHFFGEFMALRCREYSMFGHNPTFLQGPAEHSNLRHENRVAHPLHRDVFNSLFNPLGISGMTLIGISTVCFDNTGYAIQVEHIRGMLDRFLSEHRYLREPYVGFIGKAIARFDGWATKSQHSKIDPVVDASRKMEGTVEHWLYGKCEILPVACNHMHFQALRREMGDYASFVKSLRIDEFSRVAVAVVAFPVSRFPGIAANILRQLGSTVFQVDLDCCSDGVRGFIEQEGIQSRSPAYQRQVPDYGYETVLAADGEMDERTAYTIAYDSFSKFIYQDLKYDQFFGGIFVRGLSRSGPPLGLNSLHYDGAVGDFDGRAFTFDVKSYMQFLQDSNIEGWTNFHFVNFEKKLREFLARCQFLKCVS</sequence>
<comment type="caution">
    <text evidence="1">The sequence shown here is derived from an EMBL/GenBank/DDBJ whole genome shotgun (WGS) entry which is preliminary data.</text>
</comment>
<dbReference type="EMBL" id="MEUI01000032">
    <property type="protein sequence ID" value="OGC33532.1"/>
    <property type="molecule type" value="Genomic_DNA"/>
</dbReference>
<proteinExistence type="predicted"/>
<evidence type="ECO:0000313" key="2">
    <source>
        <dbReference type="Proteomes" id="UP000177309"/>
    </source>
</evidence>
<gene>
    <name evidence="1" type="ORF">A2462_06975</name>
</gene>
<reference evidence="1 2" key="1">
    <citation type="journal article" date="2016" name="Nat. Commun.">
        <title>Thousands of microbial genomes shed light on interconnected biogeochemical processes in an aquifer system.</title>
        <authorList>
            <person name="Anantharaman K."/>
            <person name="Brown C.T."/>
            <person name="Hug L.A."/>
            <person name="Sharon I."/>
            <person name="Castelle C.J."/>
            <person name="Probst A.J."/>
            <person name="Thomas B.C."/>
            <person name="Singh A."/>
            <person name="Wilkins M.J."/>
            <person name="Karaoz U."/>
            <person name="Brodie E.L."/>
            <person name="Williams K.H."/>
            <person name="Hubbard S.S."/>
            <person name="Banfield J.F."/>
        </authorList>
    </citation>
    <scope>NUCLEOTIDE SEQUENCE [LARGE SCALE GENOMIC DNA]</scope>
</reference>
<organism evidence="1 2">
    <name type="scientific">candidate division WOR-1 bacterium RIFOXYC2_FULL_41_25</name>
    <dbReference type="NCBI Taxonomy" id="1802586"/>
    <lineage>
        <taxon>Bacteria</taxon>
        <taxon>Bacillati</taxon>
        <taxon>Saganbacteria</taxon>
    </lineage>
</organism>
<dbReference type="AlphaFoldDB" id="A0A1F4TLE2"/>
<dbReference type="Proteomes" id="UP000177309">
    <property type="component" value="Unassembled WGS sequence"/>
</dbReference>